<evidence type="ECO:0000313" key="3">
    <source>
        <dbReference type="Proteomes" id="UP000799766"/>
    </source>
</evidence>
<evidence type="ECO:0000313" key="2">
    <source>
        <dbReference type="EMBL" id="KAF2461644.1"/>
    </source>
</evidence>
<gene>
    <name evidence="2" type="ORF">BDY21DRAFT_91697</name>
</gene>
<reference evidence="2" key="1">
    <citation type="journal article" date="2020" name="Stud. Mycol.">
        <title>101 Dothideomycetes genomes: a test case for predicting lifestyles and emergence of pathogens.</title>
        <authorList>
            <person name="Haridas S."/>
            <person name="Albert R."/>
            <person name="Binder M."/>
            <person name="Bloem J."/>
            <person name="Labutti K."/>
            <person name="Salamov A."/>
            <person name="Andreopoulos B."/>
            <person name="Baker S."/>
            <person name="Barry K."/>
            <person name="Bills G."/>
            <person name="Bluhm B."/>
            <person name="Cannon C."/>
            <person name="Castanera R."/>
            <person name="Culley D."/>
            <person name="Daum C."/>
            <person name="Ezra D."/>
            <person name="Gonzalez J."/>
            <person name="Henrissat B."/>
            <person name="Kuo A."/>
            <person name="Liang C."/>
            <person name="Lipzen A."/>
            <person name="Lutzoni F."/>
            <person name="Magnuson J."/>
            <person name="Mondo S."/>
            <person name="Nolan M."/>
            <person name="Ohm R."/>
            <person name="Pangilinan J."/>
            <person name="Park H.-J."/>
            <person name="Ramirez L."/>
            <person name="Alfaro M."/>
            <person name="Sun H."/>
            <person name="Tritt A."/>
            <person name="Yoshinaga Y."/>
            <person name="Zwiers L.-H."/>
            <person name="Turgeon B."/>
            <person name="Goodwin S."/>
            <person name="Spatafora J."/>
            <person name="Crous P."/>
            <person name="Grigoriev I."/>
        </authorList>
    </citation>
    <scope>NUCLEOTIDE SEQUENCE</scope>
    <source>
        <strain evidence="2">ATCC 16933</strain>
    </source>
</reference>
<dbReference type="AlphaFoldDB" id="A0A6A6PCF9"/>
<proteinExistence type="predicted"/>
<accession>A0A6A6PCF9</accession>
<feature type="compositionally biased region" description="Basic residues" evidence="1">
    <location>
        <begin position="101"/>
        <end position="112"/>
    </location>
</feature>
<dbReference type="EMBL" id="MU001671">
    <property type="protein sequence ID" value="KAF2461644.1"/>
    <property type="molecule type" value="Genomic_DNA"/>
</dbReference>
<protein>
    <submittedName>
        <fullName evidence="2">Uncharacterized protein</fullName>
    </submittedName>
</protein>
<name>A0A6A6PCF9_9PEZI</name>
<evidence type="ECO:0000256" key="1">
    <source>
        <dbReference type="SAM" id="MobiDB-lite"/>
    </source>
</evidence>
<sequence>MSVCPAPPTCPPLYRLRCQILVVVSAIRGSRGALVAVLTSRPLPVPTPGCNCPGPASVLESCPHRYTRNRQWGTQSSPPYSAPTCPVLHRVRARQNIQSRHGARGRASRRSCHRAEAPRGSHPSALAALLLRTSTLFPLTRPWDGSLVIAVEATGYVCPTRGLLLFRAALAPLVFASDASQWIHFRIRSATGVVSSVSPTRSTGYVARVTRISH</sequence>
<dbReference type="Proteomes" id="UP000799766">
    <property type="component" value="Unassembled WGS sequence"/>
</dbReference>
<feature type="region of interest" description="Disordered" evidence="1">
    <location>
        <begin position="96"/>
        <end position="119"/>
    </location>
</feature>
<organism evidence="2 3">
    <name type="scientific">Lineolata rhizophorae</name>
    <dbReference type="NCBI Taxonomy" id="578093"/>
    <lineage>
        <taxon>Eukaryota</taxon>
        <taxon>Fungi</taxon>
        <taxon>Dikarya</taxon>
        <taxon>Ascomycota</taxon>
        <taxon>Pezizomycotina</taxon>
        <taxon>Dothideomycetes</taxon>
        <taxon>Dothideomycetes incertae sedis</taxon>
        <taxon>Lineolatales</taxon>
        <taxon>Lineolataceae</taxon>
        <taxon>Lineolata</taxon>
    </lineage>
</organism>
<keyword evidence="3" id="KW-1185">Reference proteome</keyword>